<dbReference type="EMBL" id="MU826826">
    <property type="protein sequence ID" value="KAJ7375315.1"/>
    <property type="molecule type" value="Genomic_DNA"/>
</dbReference>
<name>A0A9X0CTS0_9CNID</name>
<dbReference type="AlphaFoldDB" id="A0A9X0CTS0"/>
<feature type="compositionally biased region" description="Basic residues" evidence="1">
    <location>
        <begin position="1"/>
        <end position="20"/>
    </location>
</feature>
<evidence type="ECO:0000256" key="1">
    <source>
        <dbReference type="SAM" id="MobiDB-lite"/>
    </source>
</evidence>
<accession>A0A9X0CTS0</accession>
<organism evidence="2 3">
    <name type="scientific">Desmophyllum pertusum</name>
    <dbReference type="NCBI Taxonomy" id="174260"/>
    <lineage>
        <taxon>Eukaryota</taxon>
        <taxon>Metazoa</taxon>
        <taxon>Cnidaria</taxon>
        <taxon>Anthozoa</taxon>
        <taxon>Hexacorallia</taxon>
        <taxon>Scleractinia</taxon>
        <taxon>Caryophylliina</taxon>
        <taxon>Caryophylliidae</taxon>
        <taxon>Desmophyllum</taxon>
    </lineage>
</organism>
<comment type="caution">
    <text evidence="2">The sequence shown here is derived from an EMBL/GenBank/DDBJ whole genome shotgun (WGS) entry which is preliminary data.</text>
</comment>
<feature type="region of interest" description="Disordered" evidence="1">
    <location>
        <begin position="1"/>
        <end position="24"/>
    </location>
</feature>
<evidence type="ECO:0000313" key="3">
    <source>
        <dbReference type="Proteomes" id="UP001163046"/>
    </source>
</evidence>
<gene>
    <name evidence="2" type="ORF">OS493_002063</name>
</gene>
<dbReference type="OrthoDB" id="6009082at2759"/>
<protein>
    <submittedName>
        <fullName evidence="2">Uncharacterized protein</fullName>
    </submittedName>
</protein>
<reference evidence="2" key="1">
    <citation type="submission" date="2023-01" db="EMBL/GenBank/DDBJ databases">
        <title>Genome assembly of the deep-sea coral Lophelia pertusa.</title>
        <authorList>
            <person name="Herrera S."/>
            <person name="Cordes E."/>
        </authorList>
    </citation>
    <scope>NUCLEOTIDE SEQUENCE</scope>
    <source>
        <strain evidence="2">USNM1676648</strain>
        <tissue evidence="2">Polyp</tissue>
    </source>
</reference>
<sequence>MAARKRRSNKTNRKKKRRKQRGEGMPWLVDFKKGYEVTSDLIRDLQKPVDYKKAKRLVQGYKKEYREYKRKGGNKSYGNWVLDKGRKISSSGLKGYKGQCETLSTQTMKRLRRQRNFLESILRESNRHKREELLLHANADQINSVSELVLNLLKNKIPVPPQVMAQLKPHKRALRELGKRKNSIKRRRHHLMSQKGAGFWKSLNNVFCQCLPR</sequence>
<evidence type="ECO:0000313" key="2">
    <source>
        <dbReference type="EMBL" id="KAJ7375315.1"/>
    </source>
</evidence>
<proteinExistence type="predicted"/>
<keyword evidence="3" id="KW-1185">Reference proteome</keyword>
<dbReference type="Proteomes" id="UP001163046">
    <property type="component" value="Unassembled WGS sequence"/>
</dbReference>